<dbReference type="SUPFAM" id="SSF53300">
    <property type="entry name" value="vWA-like"/>
    <property type="match status" value="1"/>
</dbReference>
<name>A0A8C2L1U1_CYPCA</name>
<dbReference type="AlphaFoldDB" id="A0A8C2L1U1"/>
<sequence>WLPTAPGVCSRCVCSLLCVCTLDGLNDFLKPGESNERRCDSTRSLRERKCKEDHVINPGKHPLTYVKNSKLSSERENVVQLRPQNINITLRIGELKTSFKRAVGYPIDLYYLMDLSYSMKDDLEQIKTLGQKILKKLKDITDTVRIGFGSFVDKEMLPYVSQVKARRRNPCPNRIDTCQPAFSFKNVLPLTEHAKEFEQEVSKQLISGNLDAPEAGLDAIMQAAVCKVKTVCCYLRKIRIELIIS</sequence>
<accession>A0A8C2L1U1</accession>
<dbReference type="GO" id="GO:0033627">
    <property type="term" value="P:cell adhesion mediated by integrin"/>
    <property type="evidence" value="ECO:0007669"/>
    <property type="project" value="TreeGrafter"/>
</dbReference>
<dbReference type="GO" id="GO:0009986">
    <property type="term" value="C:cell surface"/>
    <property type="evidence" value="ECO:0007669"/>
    <property type="project" value="TreeGrafter"/>
</dbReference>
<dbReference type="Ensembl" id="ENSCCRT00020128641.1">
    <property type="protein sequence ID" value="ENSCCRP00020118021.1"/>
    <property type="gene ID" value="ENSCCRG00020053063.1"/>
</dbReference>
<evidence type="ECO:0000256" key="4">
    <source>
        <dbReference type="ARBA" id="ARBA00023037"/>
    </source>
</evidence>
<evidence type="ECO:0000256" key="5">
    <source>
        <dbReference type="ARBA" id="ARBA00023136"/>
    </source>
</evidence>
<dbReference type="InterPro" id="IPR002369">
    <property type="entry name" value="Integrin_bsu_VWA"/>
</dbReference>
<dbReference type="InterPro" id="IPR015812">
    <property type="entry name" value="Integrin_bsu"/>
</dbReference>
<keyword evidence="4 8" id="KW-0401">Integrin</keyword>
<dbReference type="PANTHER" id="PTHR10082">
    <property type="entry name" value="INTEGRIN BETA SUBUNIT"/>
    <property type="match status" value="1"/>
</dbReference>
<evidence type="ECO:0000256" key="2">
    <source>
        <dbReference type="ARBA" id="ARBA00007449"/>
    </source>
</evidence>
<dbReference type="Gene3D" id="2.60.40.1510">
    <property type="entry name" value="ntegrin, alpha v. Chain A, domain 3"/>
    <property type="match status" value="1"/>
</dbReference>
<feature type="chain" id="PRO_5034544511" description="Integrin beta" evidence="9">
    <location>
        <begin position="25"/>
        <end position="245"/>
    </location>
</feature>
<feature type="signal peptide" evidence="9">
    <location>
        <begin position="1"/>
        <end position="24"/>
    </location>
</feature>
<evidence type="ECO:0000256" key="1">
    <source>
        <dbReference type="ARBA" id="ARBA00004479"/>
    </source>
</evidence>
<dbReference type="Proteomes" id="UP000694701">
    <property type="component" value="Unplaced"/>
</dbReference>
<dbReference type="GO" id="GO:0098609">
    <property type="term" value="P:cell-cell adhesion"/>
    <property type="evidence" value="ECO:0007669"/>
    <property type="project" value="TreeGrafter"/>
</dbReference>
<reference evidence="11" key="1">
    <citation type="submission" date="2025-08" db="UniProtKB">
        <authorList>
            <consortium name="Ensembl"/>
        </authorList>
    </citation>
    <scope>IDENTIFICATION</scope>
</reference>
<dbReference type="InterPro" id="IPR036465">
    <property type="entry name" value="vWFA_dom_sf"/>
</dbReference>
<dbReference type="GO" id="GO:0007229">
    <property type="term" value="P:integrin-mediated signaling pathway"/>
    <property type="evidence" value="ECO:0007669"/>
    <property type="project" value="UniProtKB-KW"/>
</dbReference>
<keyword evidence="3 8" id="KW-0812">Transmembrane</keyword>
<evidence type="ECO:0000256" key="8">
    <source>
        <dbReference type="RuleBase" id="RU000633"/>
    </source>
</evidence>
<dbReference type="GO" id="GO:0007160">
    <property type="term" value="P:cell-matrix adhesion"/>
    <property type="evidence" value="ECO:0007669"/>
    <property type="project" value="TreeGrafter"/>
</dbReference>
<protein>
    <recommendedName>
        <fullName evidence="8">Integrin beta</fullName>
    </recommendedName>
</protein>
<evidence type="ECO:0000313" key="11">
    <source>
        <dbReference type="Ensembl" id="ENSCCRP00020118021.1"/>
    </source>
</evidence>
<proteinExistence type="inferred from homology"/>
<keyword evidence="5" id="KW-0472">Membrane</keyword>
<comment type="subcellular location">
    <subcellularLocation>
        <location evidence="8">Cell membrane</location>
        <topology evidence="8">Single-pass type I membrane protein</topology>
    </subcellularLocation>
    <subcellularLocation>
        <location evidence="1">Membrane</location>
        <topology evidence="1">Single-pass type I membrane protein</topology>
    </subcellularLocation>
</comment>
<dbReference type="GO" id="GO:0005925">
    <property type="term" value="C:focal adhesion"/>
    <property type="evidence" value="ECO:0007669"/>
    <property type="project" value="TreeGrafter"/>
</dbReference>
<comment type="similarity">
    <text evidence="2 8">Belongs to the integrin beta chain family.</text>
</comment>
<keyword evidence="6" id="KW-1015">Disulfide bond</keyword>
<evidence type="ECO:0000256" key="7">
    <source>
        <dbReference type="ARBA" id="ARBA00023180"/>
    </source>
</evidence>
<organism evidence="11 12">
    <name type="scientific">Cyprinus carpio</name>
    <name type="common">Common carp</name>
    <dbReference type="NCBI Taxonomy" id="7962"/>
    <lineage>
        <taxon>Eukaryota</taxon>
        <taxon>Metazoa</taxon>
        <taxon>Chordata</taxon>
        <taxon>Craniata</taxon>
        <taxon>Vertebrata</taxon>
        <taxon>Euteleostomi</taxon>
        <taxon>Actinopterygii</taxon>
        <taxon>Neopterygii</taxon>
        <taxon>Teleostei</taxon>
        <taxon>Ostariophysi</taxon>
        <taxon>Cypriniformes</taxon>
        <taxon>Cyprinidae</taxon>
        <taxon>Cyprininae</taxon>
        <taxon>Cyprinus</taxon>
    </lineage>
</organism>
<dbReference type="Pfam" id="PF00362">
    <property type="entry name" value="Integrin_beta"/>
    <property type="match status" value="1"/>
</dbReference>
<evidence type="ECO:0000256" key="6">
    <source>
        <dbReference type="ARBA" id="ARBA00023157"/>
    </source>
</evidence>
<keyword evidence="8" id="KW-0130">Cell adhesion</keyword>
<evidence type="ECO:0000259" key="10">
    <source>
        <dbReference type="SMART" id="SM00187"/>
    </source>
</evidence>
<dbReference type="Gene3D" id="3.40.50.410">
    <property type="entry name" value="von Willebrand factor, type A domain"/>
    <property type="match status" value="1"/>
</dbReference>
<dbReference type="GO" id="GO:0050900">
    <property type="term" value="P:leukocyte migration"/>
    <property type="evidence" value="ECO:0007669"/>
    <property type="project" value="TreeGrafter"/>
</dbReference>
<keyword evidence="7" id="KW-0325">Glycoprotein</keyword>
<feature type="domain" description="Integrin beta subunit VWA" evidence="10">
    <location>
        <begin position="8"/>
        <end position="244"/>
    </location>
</feature>
<dbReference type="PANTHER" id="PTHR10082:SF36">
    <property type="entry name" value="INTEGRIN BETA-7"/>
    <property type="match status" value="1"/>
</dbReference>
<evidence type="ECO:0000313" key="12">
    <source>
        <dbReference type="Proteomes" id="UP000694701"/>
    </source>
</evidence>
<keyword evidence="9" id="KW-0732">Signal</keyword>
<dbReference type="PRINTS" id="PR01186">
    <property type="entry name" value="INTEGRINB"/>
</dbReference>
<dbReference type="SMART" id="SM00187">
    <property type="entry name" value="INB"/>
    <property type="match status" value="1"/>
</dbReference>
<evidence type="ECO:0000256" key="3">
    <source>
        <dbReference type="ARBA" id="ARBA00022692"/>
    </source>
</evidence>
<evidence type="ECO:0000256" key="9">
    <source>
        <dbReference type="SAM" id="SignalP"/>
    </source>
</evidence>
<dbReference type="GO" id="GO:0008305">
    <property type="term" value="C:integrin complex"/>
    <property type="evidence" value="ECO:0007669"/>
    <property type="project" value="TreeGrafter"/>
</dbReference>
<dbReference type="GO" id="GO:0005178">
    <property type="term" value="F:integrin binding"/>
    <property type="evidence" value="ECO:0007669"/>
    <property type="project" value="TreeGrafter"/>
</dbReference>